<dbReference type="Proteomes" id="UP000017836">
    <property type="component" value="Unassembled WGS sequence"/>
</dbReference>
<evidence type="ECO:0000256" key="1">
    <source>
        <dbReference type="ARBA" id="ARBA00004173"/>
    </source>
</evidence>
<evidence type="ECO:0000313" key="5">
    <source>
        <dbReference type="EMBL" id="ERN18386.1"/>
    </source>
</evidence>
<dbReference type="GO" id="GO:0009570">
    <property type="term" value="C:chloroplast stroma"/>
    <property type="evidence" value="ECO:0007669"/>
    <property type="project" value="EnsemblPlants"/>
</dbReference>
<sequence>MNLCCWCLQKYPASAAAAAFHGSICSPLPPLGTDLVQQGLPSEVVKWTYLGVCRALSFATGYSALQPKSLDSIIDLQRAETLSSEDLITIWNEYHLGRGHIHASMKRSLYNLLVQRTNPCQHFVVPLWRGSGYTTMFVQARLPHMLITGLEDYKARGTQAAPYLTVTYYTEFASSKDVVLIRGDIVLPSKLEDEEGRRLLETMHSFYLNDERYKLVERFNKDTHEFEFKDVLRALDIPIG</sequence>
<organism evidence="5 6">
    <name type="scientific">Amborella trichopoda</name>
    <dbReference type="NCBI Taxonomy" id="13333"/>
    <lineage>
        <taxon>Eukaryota</taxon>
        <taxon>Viridiplantae</taxon>
        <taxon>Streptophyta</taxon>
        <taxon>Embryophyta</taxon>
        <taxon>Tracheophyta</taxon>
        <taxon>Spermatophyta</taxon>
        <taxon>Magnoliopsida</taxon>
        <taxon>Amborellales</taxon>
        <taxon>Amborellaceae</taxon>
        <taxon>Amborella</taxon>
    </lineage>
</organism>
<dbReference type="InterPro" id="IPR010591">
    <property type="entry name" value="ATP11"/>
</dbReference>
<keyword evidence="3" id="KW-0809">Transit peptide</keyword>
<dbReference type="GO" id="GO:0005739">
    <property type="term" value="C:mitochondrion"/>
    <property type="evidence" value="ECO:0000318"/>
    <property type="project" value="GO_Central"/>
</dbReference>
<dbReference type="Pfam" id="PF06644">
    <property type="entry name" value="ATP11"/>
    <property type="match status" value="1"/>
</dbReference>
<dbReference type="AlphaFoldDB" id="U5CYG6"/>
<proteinExistence type="inferred from homology"/>
<reference evidence="6" key="1">
    <citation type="journal article" date="2013" name="Science">
        <title>The Amborella genome and the evolution of flowering plants.</title>
        <authorList>
            <consortium name="Amborella Genome Project"/>
        </authorList>
    </citation>
    <scope>NUCLEOTIDE SEQUENCE [LARGE SCALE GENOMIC DNA]</scope>
</reference>
<dbReference type="GO" id="GO:0033615">
    <property type="term" value="P:mitochondrial proton-transporting ATP synthase complex assembly"/>
    <property type="evidence" value="ECO:0000318"/>
    <property type="project" value="GO_Central"/>
</dbReference>
<accession>U5CYG6</accession>
<comment type="subcellular location">
    <subcellularLocation>
        <location evidence="1">Mitochondrion</location>
    </subcellularLocation>
</comment>
<dbReference type="eggNOG" id="KOG3281">
    <property type="taxonomic scope" value="Eukaryota"/>
</dbReference>
<dbReference type="HOGENOM" id="CLU_071945_0_0_1"/>
<comment type="similarity">
    <text evidence="2">Belongs to the ATP11 family.</text>
</comment>
<evidence type="ECO:0008006" key="7">
    <source>
        <dbReference type="Google" id="ProtNLM"/>
    </source>
</evidence>
<keyword evidence="4" id="KW-0496">Mitochondrion</keyword>
<name>U5CYG6_AMBTC</name>
<dbReference type="Gramene" id="ERN18386">
    <property type="protein sequence ID" value="ERN18386"/>
    <property type="gene ID" value="AMTR_s00055p00226650"/>
</dbReference>
<evidence type="ECO:0000313" key="6">
    <source>
        <dbReference type="Proteomes" id="UP000017836"/>
    </source>
</evidence>
<dbReference type="PANTHER" id="PTHR13126">
    <property type="entry name" value="CHAPERONE ATP11"/>
    <property type="match status" value="1"/>
</dbReference>
<evidence type="ECO:0000256" key="4">
    <source>
        <dbReference type="ARBA" id="ARBA00023128"/>
    </source>
</evidence>
<dbReference type="PANTHER" id="PTHR13126:SF0">
    <property type="entry name" value="ATP SYNTHASE MITOCHONDRIAL F1 COMPLEX ASSEMBLY FACTOR 1"/>
    <property type="match status" value="1"/>
</dbReference>
<dbReference type="EMBL" id="KI392237">
    <property type="protein sequence ID" value="ERN18386.1"/>
    <property type="molecule type" value="Genomic_DNA"/>
</dbReference>
<dbReference type="OMA" id="RCEIKDE"/>
<dbReference type="STRING" id="13333.U5CYG6"/>
<evidence type="ECO:0000256" key="3">
    <source>
        <dbReference type="ARBA" id="ARBA00022946"/>
    </source>
</evidence>
<keyword evidence="6" id="KW-1185">Reference proteome</keyword>
<gene>
    <name evidence="5" type="ORF">AMTR_s00055p00226650</name>
</gene>
<protein>
    <recommendedName>
        <fullName evidence="7">ATP synthase mitochondrial F1 complex assembly factor 1</fullName>
    </recommendedName>
</protein>
<evidence type="ECO:0000256" key="2">
    <source>
        <dbReference type="ARBA" id="ARBA00009116"/>
    </source>
</evidence>